<keyword evidence="1" id="KW-0414">Isoprene biosynthesis</keyword>
<dbReference type="NCBIfam" id="NF006180">
    <property type="entry name" value="PRK08313.1"/>
    <property type="match status" value="1"/>
</dbReference>
<dbReference type="PIRSF" id="PIRSF000429">
    <property type="entry name" value="Ac-CoA_Ac_transf"/>
    <property type="match status" value="1"/>
</dbReference>
<organism evidence="4">
    <name type="scientific">Archaeoglobus fulgidus</name>
    <dbReference type="NCBI Taxonomy" id="2234"/>
    <lineage>
        <taxon>Archaea</taxon>
        <taxon>Methanobacteriati</taxon>
        <taxon>Methanobacteriota</taxon>
        <taxon>Archaeoglobi</taxon>
        <taxon>Archaeoglobales</taxon>
        <taxon>Archaeoglobaceae</taxon>
        <taxon>Archaeoglobus</taxon>
    </lineage>
</organism>
<dbReference type="SUPFAM" id="SSF53901">
    <property type="entry name" value="Thiolase-like"/>
    <property type="match status" value="2"/>
</dbReference>
<reference evidence="4" key="1">
    <citation type="journal article" date="2020" name="mSystems">
        <title>Genome- and Community-Level Interaction Insights into Carbon Utilization and Element Cycling Functions of Hydrothermarchaeota in Hydrothermal Sediment.</title>
        <authorList>
            <person name="Zhou Z."/>
            <person name="Liu Y."/>
            <person name="Xu W."/>
            <person name="Pan J."/>
            <person name="Luo Z.H."/>
            <person name="Li M."/>
        </authorList>
    </citation>
    <scope>NUCLEOTIDE SEQUENCE [LARGE SCALE GENOMIC DNA]</scope>
    <source>
        <strain evidence="4">SpSt-587</strain>
    </source>
</reference>
<dbReference type="AlphaFoldDB" id="A0A7J3M097"/>
<evidence type="ECO:0000259" key="3">
    <source>
        <dbReference type="Pfam" id="PF22691"/>
    </source>
</evidence>
<dbReference type="Gene3D" id="3.40.47.10">
    <property type="match status" value="1"/>
</dbReference>
<dbReference type="InterPro" id="IPR016039">
    <property type="entry name" value="Thiolase-like"/>
</dbReference>
<evidence type="ECO:0000313" key="4">
    <source>
        <dbReference type="EMBL" id="HGT82148.1"/>
    </source>
</evidence>
<accession>A0A7J3M097</accession>
<gene>
    <name evidence="4" type="ORF">ENT52_00210</name>
</gene>
<protein>
    <submittedName>
        <fullName evidence="4">Thiolase domain-containing protein</fullName>
    </submittedName>
</protein>
<dbReference type="GO" id="GO:0008299">
    <property type="term" value="P:isoprenoid biosynthetic process"/>
    <property type="evidence" value="ECO:0007669"/>
    <property type="project" value="UniProtKB-KW"/>
</dbReference>
<dbReference type="PANTHER" id="PTHR42870:SF7">
    <property type="entry name" value="ACETYL-COA C-ACETYLTRANSFERASE (ACETOACETYL-COA THIOLASE) (ACAB-3)"/>
    <property type="match status" value="1"/>
</dbReference>
<dbReference type="InterPro" id="IPR055140">
    <property type="entry name" value="Thiolase_C_2"/>
</dbReference>
<feature type="domain" description="Thiolase N-terminal" evidence="2">
    <location>
        <begin position="4"/>
        <end position="195"/>
    </location>
</feature>
<dbReference type="InterPro" id="IPR020616">
    <property type="entry name" value="Thiolase_N"/>
</dbReference>
<dbReference type="Pfam" id="PF00108">
    <property type="entry name" value="Thiolase_N"/>
    <property type="match status" value="1"/>
</dbReference>
<proteinExistence type="predicted"/>
<name>A0A7J3M097_ARCFL</name>
<feature type="domain" description="Thiolase C-terminal" evidence="3">
    <location>
        <begin position="281"/>
        <end position="407"/>
    </location>
</feature>
<dbReference type="GO" id="GO:0016747">
    <property type="term" value="F:acyltransferase activity, transferring groups other than amino-acyl groups"/>
    <property type="evidence" value="ECO:0007669"/>
    <property type="project" value="InterPro"/>
</dbReference>
<evidence type="ECO:0000256" key="1">
    <source>
        <dbReference type="ARBA" id="ARBA00023229"/>
    </source>
</evidence>
<dbReference type="PANTHER" id="PTHR42870">
    <property type="entry name" value="ACETYL-COA C-ACETYLTRANSFERASE"/>
    <property type="match status" value="1"/>
</dbReference>
<dbReference type="EMBL" id="DSYZ01000007">
    <property type="protein sequence ID" value="HGT82148.1"/>
    <property type="molecule type" value="Genomic_DNA"/>
</dbReference>
<comment type="caution">
    <text evidence="4">The sequence shown here is derived from an EMBL/GenBank/DDBJ whole genome shotgun (WGS) entry which is preliminary data.</text>
</comment>
<dbReference type="CDD" id="cd00829">
    <property type="entry name" value="SCP-x_thiolase"/>
    <property type="match status" value="1"/>
</dbReference>
<dbReference type="InterPro" id="IPR002155">
    <property type="entry name" value="Thiolase"/>
</dbReference>
<sequence length="413" mass="44702">MRRVAIIGCGQTKHGRRTDVNQAEMVSEAVWNAIDDAGIGIEDIEAFAVGNMQGFGGIAHPDLIFAEYIGAVGKPMQRVATGGTVGGSVAHLGYYMVASGMYDVVLATAWEKHSDSAEPGATTGLLHVAFANLSYMFKLGMDLRSFAIMGLAGAAAGISAYQAAQYLFRSGCKIEHYDMVAAKARRNAAKNKYAHLRWPNCKPEDIAKTEMLIWPMRFGHVCPASDGASAVIFASEDAVKKFGIKEVAWILSVAAFADEENDQGESYQGTGVLDYSEQIGCVLSAKKAYERAGIENPRKEVDMAEIYSPFPHQELMFSERLGFFDEGTAWKALEEGVTEIDGDFPITPSGGVNATNAIGSSGLQRVLECALQIMNKAEEHQVPKDVRIAVAHAWGGQTQFNTVTVLSDKPKRW</sequence>
<dbReference type="Pfam" id="PF22691">
    <property type="entry name" value="Thiolase_C_1"/>
    <property type="match status" value="1"/>
</dbReference>
<evidence type="ECO:0000259" key="2">
    <source>
        <dbReference type="Pfam" id="PF00108"/>
    </source>
</evidence>